<evidence type="ECO:0000313" key="4">
    <source>
        <dbReference type="Proteomes" id="UP001232725"/>
    </source>
</evidence>
<dbReference type="PANTHER" id="PTHR11927">
    <property type="entry name" value="GALACTOSIDE 2-L-FUCOSYLTRANSFERASE"/>
    <property type="match status" value="1"/>
</dbReference>
<comment type="caution">
    <text evidence="3">The sequence shown here is derived from an EMBL/GenBank/DDBJ whole genome shotgun (WGS) entry which is preliminary data.</text>
</comment>
<proteinExistence type="predicted"/>
<name>A0ABT9IQ56_9MICC</name>
<dbReference type="RefSeq" id="WP_305996753.1">
    <property type="nucleotide sequence ID" value="NZ_JAVALS010000007.1"/>
</dbReference>
<evidence type="ECO:0000256" key="2">
    <source>
        <dbReference type="ARBA" id="ARBA00022679"/>
    </source>
</evidence>
<reference evidence="3 4" key="1">
    <citation type="submission" date="2023-08" db="EMBL/GenBank/DDBJ databases">
        <title>Arthrobacter horti sp. nov., isolated from forest soil.</title>
        <authorList>
            <person name="Park M."/>
        </authorList>
    </citation>
    <scope>NUCLEOTIDE SEQUENCE [LARGE SCALE GENOMIC DNA]</scope>
    <source>
        <strain evidence="3 4">YJM1</strain>
    </source>
</reference>
<sequence length="274" mass="30783">MFRSMRDLKSVTLEAIRRNGREIAWTAPWMNLGNYLMLGLWAHKSAGRKVLRHPGHDLLDLFPLFSERYLLAESRVRFMDQRVMPWSGGGSREIDWSQLSVFVREQLLPGSPLHDGGSGRQGQLVVNVRRGDYYSVEQNRQTFGINIPAYVSTAVATAMDDGWLPSSILVVSDDPGWCRENLHGILGATAPVSYRPPKDPIGDLQALIHAERLIIPNSTFSMWGGYIGDELHPGRQVYAPWIFARGINGGEGQEYKPEWTIIRDIPGGWGLISE</sequence>
<dbReference type="PANTHER" id="PTHR11927:SF9">
    <property type="entry name" value="L-FUCOSYLTRANSFERASE"/>
    <property type="match status" value="1"/>
</dbReference>
<evidence type="ECO:0000313" key="3">
    <source>
        <dbReference type="EMBL" id="MDP5227698.1"/>
    </source>
</evidence>
<keyword evidence="1" id="KW-0328">Glycosyltransferase</keyword>
<gene>
    <name evidence="3" type="ORF">Q9R02_11080</name>
</gene>
<evidence type="ECO:0000256" key="1">
    <source>
        <dbReference type="ARBA" id="ARBA00022676"/>
    </source>
</evidence>
<organism evidence="3 4">
    <name type="scientific">Arthrobacter horti</name>
    <dbReference type="NCBI Taxonomy" id="3068273"/>
    <lineage>
        <taxon>Bacteria</taxon>
        <taxon>Bacillati</taxon>
        <taxon>Actinomycetota</taxon>
        <taxon>Actinomycetes</taxon>
        <taxon>Micrococcales</taxon>
        <taxon>Micrococcaceae</taxon>
        <taxon>Arthrobacter</taxon>
    </lineage>
</organism>
<keyword evidence="2" id="KW-0808">Transferase</keyword>
<dbReference type="Proteomes" id="UP001232725">
    <property type="component" value="Unassembled WGS sequence"/>
</dbReference>
<dbReference type="EMBL" id="JAVALS010000007">
    <property type="protein sequence ID" value="MDP5227698.1"/>
    <property type="molecule type" value="Genomic_DNA"/>
</dbReference>
<accession>A0ABT9IQ56</accession>
<dbReference type="Pfam" id="PF01531">
    <property type="entry name" value="Glyco_transf_11"/>
    <property type="match status" value="1"/>
</dbReference>
<dbReference type="InterPro" id="IPR002516">
    <property type="entry name" value="Glyco_trans_11"/>
</dbReference>
<keyword evidence="4" id="KW-1185">Reference proteome</keyword>
<protein>
    <submittedName>
        <fullName evidence="3">Alpha-1,2-fucosyltransferase</fullName>
    </submittedName>
</protein>